<dbReference type="EMBL" id="CP015085">
    <property type="protein sequence ID" value="ANK05416.1"/>
    <property type="molecule type" value="Genomic_DNA"/>
</dbReference>
<sequence>MVGATLANAISTSEGQKTKRESSFRGFLLRCSERQEICEALRRKLGKGRFIRPRWSG</sequence>
<proteinExistence type="predicted"/>
<dbReference type="PATRIC" id="fig|941280.3.peg.4125"/>
<evidence type="ECO:0000313" key="2">
    <source>
        <dbReference type="EMBL" id="ANK05416.1"/>
    </source>
</evidence>
<dbReference type="AlphaFoldDB" id="A0A192CI87"/>
<feature type="region of interest" description="Disordered" evidence="1">
    <location>
        <begin position="1"/>
        <end position="20"/>
    </location>
</feature>
<dbReference type="Proteomes" id="UP000183316">
    <property type="component" value="Chromosome"/>
</dbReference>
<protein>
    <submittedName>
        <fullName evidence="2">Uncharacterized protein</fullName>
    </submittedName>
</protein>
<name>A0A192CI87_ECO25</name>
<organism evidence="2 3">
    <name type="scientific">Escherichia coli O25b:H4</name>
    <dbReference type="NCBI Taxonomy" id="941280"/>
    <lineage>
        <taxon>Bacteria</taxon>
        <taxon>Pseudomonadati</taxon>
        <taxon>Pseudomonadota</taxon>
        <taxon>Gammaproteobacteria</taxon>
        <taxon>Enterobacterales</taxon>
        <taxon>Enterobacteriaceae</taxon>
        <taxon>Escherichia</taxon>
    </lineage>
</organism>
<accession>A0A192CI87</accession>
<gene>
    <name evidence="2" type="ORF">WLH_04155</name>
</gene>
<reference evidence="2 3" key="1">
    <citation type="submission" date="2016-03" db="EMBL/GenBank/DDBJ databases">
        <title>Genome Sequence and Comparative Pathogenic Determinants of Uropathogenic Escherichia coli O25b:H4, a Clinical Isolate from Saudi Arabia.</title>
        <authorList>
            <person name="Alyamani E.A.J."/>
            <person name="Khiyami M.A."/>
            <person name="Booq R.Y."/>
            <person name="Bahwerth F.S."/>
            <person name="Vaisvil B."/>
            <person name="Schmitt D.P."/>
            <person name="Kapatral V."/>
        </authorList>
    </citation>
    <scope>NUCLEOTIDE SEQUENCE [LARGE SCALE GENOMIC DNA]</scope>
    <source>
        <strain evidence="2 3">O25b:H4</strain>
    </source>
</reference>
<evidence type="ECO:0000313" key="3">
    <source>
        <dbReference type="Proteomes" id="UP000183316"/>
    </source>
</evidence>
<evidence type="ECO:0000256" key="1">
    <source>
        <dbReference type="SAM" id="MobiDB-lite"/>
    </source>
</evidence>